<dbReference type="EMBL" id="JACJVO010000031">
    <property type="protein sequence ID" value="MBB6733870.1"/>
    <property type="molecule type" value="Genomic_DNA"/>
</dbReference>
<accession>A0A7X0VXQ6</accession>
<reference evidence="7 8" key="1">
    <citation type="submission" date="2020-08" db="EMBL/GenBank/DDBJ databases">
        <title>Cohnella phylogeny.</title>
        <authorList>
            <person name="Dunlap C."/>
        </authorList>
    </citation>
    <scope>NUCLEOTIDE SEQUENCE [LARGE SCALE GENOMIC DNA]</scope>
    <source>
        <strain evidence="7 8">CBP 2801</strain>
    </source>
</reference>
<evidence type="ECO:0000256" key="5">
    <source>
        <dbReference type="HAMAP-Rule" id="MF_00457"/>
    </source>
</evidence>
<gene>
    <name evidence="7" type="ORF">H7C18_23375</name>
</gene>
<evidence type="ECO:0000256" key="4">
    <source>
        <dbReference type="ARBA" id="ARBA00048505"/>
    </source>
</evidence>
<evidence type="ECO:0000256" key="1">
    <source>
        <dbReference type="ARBA" id="ARBA00022801"/>
    </source>
</evidence>
<comment type="caution">
    <text evidence="7">The sequence shown here is derived from an EMBL/GenBank/DDBJ whole genome shotgun (WGS) entry which is preliminary data.</text>
</comment>
<dbReference type="InterPro" id="IPR001279">
    <property type="entry name" value="Metallo-B-lactamas"/>
</dbReference>
<dbReference type="SMART" id="SM00849">
    <property type="entry name" value="Lactamase_B"/>
    <property type="match status" value="1"/>
</dbReference>
<dbReference type="Pfam" id="PF12706">
    <property type="entry name" value="Lactamase_B_2"/>
    <property type="match status" value="1"/>
</dbReference>
<feature type="domain" description="Metallo-beta-lactamase" evidence="6">
    <location>
        <begin position="7"/>
        <end position="192"/>
    </location>
</feature>
<evidence type="ECO:0000256" key="3">
    <source>
        <dbReference type="ARBA" id="ARBA00034301"/>
    </source>
</evidence>
<comment type="similarity">
    <text evidence="5">Belongs to the UPF0173 family.</text>
</comment>
<proteinExistence type="inferred from homology"/>
<dbReference type="Gene3D" id="3.60.15.10">
    <property type="entry name" value="Ribonuclease Z/Hydroxyacylglutathione hydrolase-like"/>
    <property type="match status" value="1"/>
</dbReference>
<dbReference type="InterPro" id="IPR050114">
    <property type="entry name" value="UPF0173_UPF0282_UlaG_hydrolase"/>
</dbReference>
<evidence type="ECO:0000313" key="7">
    <source>
        <dbReference type="EMBL" id="MBB6733870.1"/>
    </source>
</evidence>
<evidence type="ECO:0000256" key="2">
    <source>
        <dbReference type="ARBA" id="ARBA00034221"/>
    </source>
</evidence>
<sequence length="229" mass="25130">MHIRFHGHSCVQLTSVTHSVLIDPFVTPNPAAVTKVEDIRVQYVLLTHGHDDHITDAVSVAKGNNAPIIAVEELAELLEGQGAETEAMHAGGDWVFPFGRVYLTQATHTSSVRKADGQRLYAGVPVGFVVEMEDKVVYHAGDTGLFGDMRWIGERFGIDVAFLPIGGRFTMGPDDALQAAEWLRARHVVPIHYGTFPSIRQDGESFIRKLAGKGIAGTEMKPGDEWEMR</sequence>
<dbReference type="GO" id="GO:0016787">
    <property type="term" value="F:hydrolase activity"/>
    <property type="evidence" value="ECO:0007669"/>
    <property type="project" value="UniProtKB-UniRule"/>
</dbReference>
<organism evidence="7 8">
    <name type="scientific">Cohnella zeiphila</name>
    <dbReference type="NCBI Taxonomy" id="2761120"/>
    <lineage>
        <taxon>Bacteria</taxon>
        <taxon>Bacillati</taxon>
        <taxon>Bacillota</taxon>
        <taxon>Bacilli</taxon>
        <taxon>Bacillales</taxon>
        <taxon>Paenibacillaceae</taxon>
        <taxon>Cohnella</taxon>
    </lineage>
</organism>
<keyword evidence="1 5" id="KW-0378">Hydrolase</keyword>
<comment type="catalytic activity">
    <reaction evidence="2">
        <text>3',5'-cyclic CMP + H2O = CMP + H(+)</text>
        <dbReference type="Rhea" id="RHEA:72675"/>
        <dbReference type="ChEBI" id="CHEBI:15377"/>
        <dbReference type="ChEBI" id="CHEBI:15378"/>
        <dbReference type="ChEBI" id="CHEBI:58003"/>
        <dbReference type="ChEBI" id="CHEBI:60377"/>
    </reaction>
    <physiologicalReaction direction="left-to-right" evidence="2">
        <dbReference type="Rhea" id="RHEA:72676"/>
    </physiologicalReaction>
</comment>
<comment type="catalytic activity">
    <reaction evidence="4">
        <text>3',5'-cyclic UMP + H2O = UMP + H(+)</text>
        <dbReference type="Rhea" id="RHEA:70575"/>
        <dbReference type="ChEBI" id="CHEBI:15377"/>
        <dbReference type="ChEBI" id="CHEBI:15378"/>
        <dbReference type="ChEBI" id="CHEBI:57865"/>
        <dbReference type="ChEBI" id="CHEBI:184387"/>
    </reaction>
    <physiologicalReaction direction="left-to-right" evidence="4">
        <dbReference type="Rhea" id="RHEA:70576"/>
    </physiologicalReaction>
</comment>
<evidence type="ECO:0000313" key="8">
    <source>
        <dbReference type="Proteomes" id="UP000564644"/>
    </source>
</evidence>
<dbReference type="AlphaFoldDB" id="A0A7X0VXQ6"/>
<dbReference type="SUPFAM" id="SSF56281">
    <property type="entry name" value="Metallo-hydrolase/oxidoreductase"/>
    <property type="match status" value="1"/>
</dbReference>
<dbReference type="PANTHER" id="PTHR43546">
    <property type="entry name" value="UPF0173 METAL-DEPENDENT HYDROLASE MJ1163-RELATED"/>
    <property type="match status" value="1"/>
</dbReference>
<dbReference type="HAMAP" id="MF_00457">
    <property type="entry name" value="UPF0173"/>
    <property type="match status" value="1"/>
</dbReference>
<dbReference type="PANTHER" id="PTHR43546:SF3">
    <property type="entry name" value="UPF0173 METAL-DEPENDENT HYDROLASE MJ1163"/>
    <property type="match status" value="1"/>
</dbReference>
<dbReference type="NCBIfam" id="NF001911">
    <property type="entry name" value="PRK00685.1"/>
    <property type="match status" value="1"/>
</dbReference>
<protein>
    <recommendedName>
        <fullName evidence="5">UPF0173 metal-dependent hydrolase H7C18_23375</fullName>
    </recommendedName>
</protein>
<dbReference type="Proteomes" id="UP000564644">
    <property type="component" value="Unassembled WGS sequence"/>
</dbReference>
<dbReference type="InterPro" id="IPR022877">
    <property type="entry name" value="UPF0173"/>
</dbReference>
<dbReference type="InterPro" id="IPR036866">
    <property type="entry name" value="RibonucZ/Hydroxyglut_hydro"/>
</dbReference>
<name>A0A7X0VXQ6_9BACL</name>
<comment type="function">
    <text evidence="3">Counteracts the endogenous Pycsar antiviral defense system. Phosphodiesterase that enables metal-dependent hydrolysis of host cyclic nucleotide Pycsar defense signals such as cCMP and cUMP.</text>
</comment>
<evidence type="ECO:0000259" key="6">
    <source>
        <dbReference type="SMART" id="SM00849"/>
    </source>
</evidence>
<dbReference type="RefSeq" id="WP_185131524.1">
    <property type="nucleotide sequence ID" value="NZ_JACJVO010000031.1"/>
</dbReference>
<keyword evidence="8" id="KW-1185">Reference proteome</keyword>